<evidence type="ECO:0000313" key="14">
    <source>
        <dbReference type="Proteomes" id="UP000031512"/>
    </source>
</evidence>
<evidence type="ECO:0000256" key="8">
    <source>
        <dbReference type="ARBA" id="ARBA00022842"/>
    </source>
</evidence>
<dbReference type="InterPro" id="IPR014042">
    <property type="entry name" value="Glutathione_synthase_a-hlx"/>
</dbReference>
<comment type="catalytic activity">
    <reaction evidence="9">
        <text>gamma-L-glutamyl-L-cysteine + glycine + ATP = glutathione + ADP + phosphate + H(+)</text>
        <dbReference type="Rhea" id="RHEA:13557"/>
        <dbReference type="ChEBI" id="CHEBI:15378"/>
        <dbReference type="ChEBI" id="CHEBI:30616"/>
        <dbReference type="ChEBI" id="CHEBI:43474"/>
        <dbReference type="ChEBI" id="CHEBI:57305"/>
        <dbReference type="ChEBI" id="CHEBI:57925"/>
        <dbReference type="ChEBI" id="CHEBI:58173"/>
        <dbReference type="ChEBI" id="CHEBI:456216"/>
        <dbReference type="EC" id="6.3.2.3"/>
    </reaction>
</comment>
<feature type="binding site" evidence="11">
    <location>
        <position position="531"/>
    </location>
    <ligand>
        <name>Mg(2+)</name>
        <dbReference type="ChEBI" id="CHEBI:18420"/>
    </ligand>
</feature>
<evidence type="ECO:0000256" key="6">
    <source>
        <dbReference type="ARBA" id="ARBA00022741"/>
    </source>
</evidence>
<organism evidence="13 14">
    <name type="scientific">Theileria equi strain WA</name>
    <dbReference type="NCBI Taxonomy" id="1537102"/>
    <lineage>
        <taxon>Eukaryota</taxon>
        <taxon>Sar</taxon>
        <taxon>Alveolata</taxon>
        <taxon>Apicomplexa</taxon>
        <taxon>Aconoidasida</taxon>
        <taxon>Piroplasmida</taxon>
        <taxon>Theileriidae</taxon>
        <taxon>Theileria</taxon>
    </lineage>
</organism>
<dbReference type="Gene3D" id="3.30.470.20">
    <property type="entry name" value="ATP-grasp fold, B domain"/>
    <property type="match status" value="1"/>
</dbReference>
<evidence type="ECO:0000256" key="10">
    <source>
        <dbReference type="PIRSR" id="PIRSR001558-1"/>
    </source>
</evidence>
<dbReference type="InterPro" id="IPR004887">
    <property type="entry name" value="GSH_synth_subst-bd"/>
</dbReference>
<evidence type="ECO:0000256" key="7">
    <source>
        <dbReference type="ARBA" id="ARBA00022840"/>
    </source>
</evidence>
<proteinExistence type="inferred from homology"/>
<dbReference type="PANTHER" id="PTHR11130:SF0">
    <property type="entry name" value="GLUTATHIONE SYNTHETASE"/>
    <property type="match status" value="1"/>
</dbReference>
<feature type="binding site" evidence="10">
    <location>
        <position position="616"/>
    </location>
    <ligand>
        <name>ATP</name>
        <dbReference type="ChEBI" id="CHEBI:30616"/>
    </ligand>
</feature>
<dbReference type="InterPro" id="IPR014049">
    <property type="entry name" value="Glutathione_synthase_N_euk"/>
</dbReference>
<dbReference type="GeneID" id="15803413"/>
<keyword evidence="3 9" id="KW-0436">Ligase</keyword>
<dbReference type="UniPathway" id="UPA00142">
    <property type="reaction ID" value="UER00210"/>
</dbReference>
<evidence type="ECO:0000259" key="12">
    <source>
        <dbReference type="Pfam" id="PF03199"/>
    </source>
</evidence>
<feature type="domain" description="Glutathione synthase substrate-binding" evidence="12">
    <location>
        <begin position="315"/>
        <end position="456"/>
    </location>
</feature>
<evidence type="ECO:0000256" key="9">
    <source>
        <dbReference type="PIRNR" id="PIRNR001558"/>
    </source>
</evidence>
<dbReference type="SUPFAM" id="SSF52440">
    <property type="entry name" value="PreATP-grasp domain"/>
    <property type="match status" value="1"/>
</dbReference>
<keyword evidence="7 9" id="KW-0067">ATP-binding</keyword>
<evidence type="ECO:0000256" key="3">
    <source>
        <dbReference type="ARBA" id="ARBA00022598"/>
    </source>
</evidence>
<dbReference type="GO" id="GO:0043295">
    <property type="term" value="F:glutathione binding"/>
    <property type="evidence" value="ECO:0007669"/>
    <property type="project" value="UniProtKB-UniRule"/>
</dbReference>
<keyword evidence="5 9" id="KW-0479">Metal-binding</keyword>
<dbReference type="GO" id="GO:0000287">
    <property type="term" value="F:magnesium ion binding"/>
    <property type="evidence" value="ECO:0007669"/>
    <property type="project" value="UniProtKB-UniRule"/>
</dbReference>
<gene>
    <name evidence="13" type="ORF">BEWA_031740</name>
</gene>
<accession>L0AZ79</accession>
<dbReference type="InterPro" id="IPR014709">
    <property type="entry name" value="Glutathione_synthase_C_euk"/>
</dbReference>
<feature type="binding site" evidence="10">
    <location>
        <position position="589"/>
    </location>
    <ligand>
        <name>ATP</name>
        <dbReference type="ChEBI" id="CHEBI:30616"/>
    </ligand>
</feature>
<evidence type="ECO:0000313" key="13">
    <source>
        <dbReference type="EMBL" id="AFZ80321.1"/>
    </source>
</evidence>
<keyword evidence="6 9" id="KW-0547">Nucleotide-binding</keyword>
<dbReference type="InterPro" id="IPR037013">
    <property type="entry name" value="GSH-S_sub-bd_sf"/>
</dbReference>
<dbReference type="OrthoDB" id="2020073at2759"/>
<evidence type="ECO:0000256" key="11">
    <source>
        <dbReference type="PIRSR" id="PIRSR001558-2"/>
    </source>
</evidence>
<comment type="pathway">
    <text evidence="1 9">Sulfur metabolism; glutathione biosynthesis; glutathione from L-cysteine and L-glutamate: step 2/2.</text>
</comment>
<dbReference type="Gene3D" id="1.10.1080.10">
    <property type="entry name" value="Glutathione Synthetase, Chain A, domain 3"/>
    <property type="match status" value="1"/>
</dbReference>
<evidence type="ECO:0000256" key="5">
    <source>
        <dbReference type="ARBA" id="ARBA00022723"/>
    </source>
</evidence>
<sequence length="638" mass="72484">MTSLNQQLLNLLSSFTKETEKHETGLFKFPKKTTVVVNDDNRRILVDTVRSFISKSGLTQASNAQDALDDENTCLSAYGGRIKFINFVLAPLPYPLRIYERCKAFTPIFAQLIDEMCSHLDELDELFSPITSVDPFVKGLLEISREVYGPNGRDYNKDIRVYINRADYILHSEEIAQQSNSKTSNEENMHCTFCHFDHCLCNSGTDLNSDRMPFKSNEKTHKIDPIPKLVEVNVIASSLSYPSGQLFKTHRRMIKHHIIDRGNSNSKKREDLTSEMEKTHVTNYPIRFYVDTLAASHNLYIEKHPPIFGKHKVSILLVISQDMSNYFDINSVSENLHEEYGILVNVLTVEQLCNLMRQRKLLLVNEWEVEDGSVRFTRVSTHYTEKKPGRLILLNNELDDSATLKDFTGCYEVSVLYYRTWYDPSCIESYKDAWSLRLLCEYSDAVKVPSAPAQLASSKRGQMIWSDPKHIDRLLASHKKRVKGEAYNEELLDAVKETYILQVDPSLDVNAEIVNDAIQNPHRYVLKSQREGGMGLVSSQELESTLRNKDGLSQYVLMKLITPPVQPTLFVRNIVDGRFSVDAYESITELGIYGFTIYDGNACKLATTGGYLARTKPEFVSGGGVCAGFGSLNSLIFF</sequence>
<feature type="binding site" evidence="10">
    <location>
        <begin position="558"/>
        <end position="561"/>
    </location>
    <ligand>
        <name>ATP</name>
        <dbReference type="ChEBI" id="CHEBI:30616"/>
    </ligand>
</feature>
<name>L0AZ79_THEEQ</name>
<dbReference type="RefSeq" id="XP_004829987.1">
    <property type="nucleotide sequence ID" value="XM_004829930.1"/>
</dbReference>
<dbReference type="eggNOG" id="KOG0021">
    <property type="taxonomic scope" value="Eukaryota"/>
</dbReference>
<keyword evidence="4 9" id="KW-0317">Glutathione biosynthesis</keyword>
<dbReference type="KEGG" id="beq:BEWA_031740"/>
<dbReference type="EC" id="6.3.2.3" evidence="9"/>
<dbReference type="Gene3D" id="3.30.1490.50">
    <property type="match status" value="1"/>
</dbReference>
<dbReference type="Pfam" id="PF03917">
    <property type="entry name" value="GSH_synth_ATP"/>
    <property type="match status" value="2"/>
</dbReference>
<comment type="similarity">
    <text evidence="2 9">Belongs to the eukaryotic GSH synthase family.</text>
</comment>
<dbReference type="GO" id="GO:0005524">
    <property type="term" value="F:ATP binding"/>
    <property type="evidence" value="ECO:0007669"/>
    <property type="project" value="UniProtKB-UniRule"/>
</dbReference>
<evidence type="ECO:0000256" key="1">
    <source>
        <dbReference type="ARBA" id="ARBA00004965"/>
    </source>
</evidence>
<dbReference type="InterPro" id="IPR005615">
    <property type="entry name" value="Glutathione_synthase"/>
</dbReference>
<dbReference type="Gene3D" id="3.40.50.1760">
    <property type="entry name" value="Glutathione synthase, substrate-binding domain superfamily, eukaryotic"/>
    <property type="match status" value="1"/>
</dbReference>
<evidence type="ECO:0000256" key="2">
    <source>
        <dbReference type="ARBA" id="ARBA00010385"/>
    </source>
</evidence>
<reference evidence="13 14" key="1">
    <citation type="journal article" date="2012" name="BMC Genomics">
        <title>Comparative genomic analysis and phylogenetic position of Theileria equi.</title>
        <authorList>
            <person name="Kappmeyer L.S."/>
            <person name="Thiagarajan M."/>
            <person name="Herndon D.R."/>
            <person name="Ramsay J.D."/>
            <person name="Caler E."/>
            <person name="Djikeng A."/>
            <person name="Gillespie J.J."/>
            <person name="Lau A.O."/>
            <person name="Roalson E.H."/>
            <person name="Silva J.C."/>
            <person name="Silva M.G."/>
            <person name="Suarez C.E."/>
            <person name="Ueti M.W."/>
            <person name="Nene V.M."/>
            <person name="Mealey R.H."/>
            <person name="Knowles D.P."/>
            <person name="Brayton K.A."/>
        </authorList>
    </citation>
    <scope>NUCLEOTIDE SEQUENCE [LARGE SCALE GENOMIC DNA]</scope>
    <source>
        <strain evidence="13 14">WA</strain>
    </source>
</reference>
<dbReference type="PANTHER" id="PTHR11130">
    <property type="entry name" value="GLUTATHIONE SYNTHETASE"/>
    <property type="match status" value="1"/>
</dbReference>
<dbReference type="EMBL" id="CP001669">
    <property type="protein sequence ID" value="AFZ80321.1"/>
    <property type="molecule type" value="Genomic_DNA"/>
</dbReference>
<dbReference type="Pfam" id="PF03199">
    <property type="entry name" value="GSH_synthase"/>
    <property type="match status" value="1"/>
</dbReference>
<dbReference type="VEuPathDB" id="PiroplasmaDB:BEWA_031740"/>
<dbReference type="GO" id="GO:0004363">
    <property type="term" value="F:glutathione synthase activity"/>
    <property type="evidence" value="ECO:0007669"/>
    <property type="project" value="UniProtKB-UniRule"/>
</dbReference>
<keyword evidence="14" id="KW-1185">Reference proteome</keyword>
<dbReference type="SUPFAM" id="SSF56059">
    <property type="entry name" value="Glutathione synthetase ATP-binding domain-like"/>
    <property type="match status" value="1"/>
</dbReference>
<evidence type="ECO:0000256" key="4">
    <source>
        <dbReference type="ARBA" id="ARBA00022684"/>
    </source>
</evidence>
<feature type="binding site" evidence="10">
    <location>
        <position position="459"/>
    </location>
    <ligand>
        <name>ATP</name>
        <dbReference type="ChEBI" id="CHEBI:30616"/>
    </ligand>
</feature>
<comment type="cofactor">
    <cofactor evidence="9 11">
        <name>Mg(2+)</name>
        <dbReference type="ChEBI" id="CHEBI:18420"/>
    </cofactor>
    <text evidence="9 11">Binds 1 Mg(2+) ion per subunit.</text>
</comment>
<dbReference type="STRING" id="1537102.L0AZ79"/>
<dbReference type="InterPro" id="IPR016185">
    <property type="entry name" value="PreATP-grasp_dom_sf"/>
</dbReference>
<dbReference type="GO" id="GO:0005829">
    <property type="term" value="C:cytosol"/>
    <property type="evidence" value="ECO:0007669"/>
    <property type="project" value="TreeGrafter"/>
</dbReference>
<protein>
    <recommendedName>
        <fullName evidence="9">Glutathione synthetase</fullName>
        <shortName evidence="9">GSH-S</shortName>
        <ecNumber evidence="9">6.3.2.3</ecNumber>
    </recommendedName>
</protein>
<dbReference type="Proteomes" id="UP000031512">
    <property type="component" value="Chromosome 1"/>
</dbReference>
<dbReference type="Gene3D" id="3.30.1490.80">
    <property type="match status" value="1"/>
</dbReference>
<dbReference type="PIRSF" id="PIRSF001558">
    <property type="entry name" value="GSHase"/>
    <property type="match status" value="1"/>
</dbReference>
<dbReference type="AlphaFoldDB" id="L0AZ79"/>
<keyword evidence="8 9" id="KW-0460">Magnesium</keyword>
<feature type="binding site" evidence="10">
    <location>
        <position position="614"/>
    </location>
    <ligand>
        <name>substrate</name>
    </ligand>
</feature>